<accession>A0A8B7PA22</accession>
<reference evidence="3" key="1">
    <citation type="submission" date="2025-08" db="UniProtKB">
        <authorList>
            <consortium name="RefSeq"/>
        </authorList>
    </citation>
    <scope>IDENTIFICATION</scope>
</reference>
<gene>
    <name evidence="3" type="primary">LOC108678683</name>
</gene>
<dbReference type="Proteomes" id="UP000694843">
    <property type="component" value="Unplaced"/>
</dbReference>
<name>A0A8B7PA22_HYAAZ</name>
<evidence type="ECO:0000259" key="1">
    <source>
        <dbReference type="PROSITE" id="PS00022"/>
    </source>
</evidence>
<dbReference type="KEGG" id="hazt:108678683"/>
<proteinExistence type="predicted"/>
<dbReference type="InterPro" id="IPR000742">
    <property type="entry name" value="EGF"/>
</dbReference>
<protein>
    <submittedName>
        <fullName evidence="3">Uncharacterized protein LOC108678683</fullName>
    </submittedName>
</protein>
<dbReference type="AlphaFoldDB" id="A0A8B7PA22"/>
<evidence type="ECO:0000313" key="3">
    <source>
        <dbReference type="RefSeq" id="XP_018022627.1"/>
    </source>
</evidence>
<keyword evidence="2" id="KW-1185">Reference proteome</keyword>
<feature type="domain" description="EGF-like" evidence="1">
    <location>
        <begin position="31"/>
        <end position="42"/>
    </location>
</feature>
<dbReference type="RefSeq" id="XP_018022627.1">
    <property type="nucleotide sequence ID" value="XM_018167138.1"/>
</dbReference>
<dbReference type="PROSITE" id="PS00022">
    <property type="entry name" value="EGF_1"/>
    <property type="match status" value="1"/>
</dbReference>
<dbReference type="GeneID" id="108678683"/>
<dbReference type="OrthoDB" id="291007at2759"/>
<evidence type="ECO:0000313" key="2">
    <source>
        <dbReference type="Proteomes" id="UP000694843"/>
    </source>
</evidence>
<organism evidence="2 3">
    <name type="scientific">Hyalella azteca</name>
    <name type="common">Amphipod</name>
    <dbReference type="NCBI Taxonomy" id="294128"/>
    <lineage>
        <taxon>Eukaryota</taxon>
        <taxon>Metazoa</taxon>
        <taxon>Ecdysozoa</taxon>
        <taxon>Arthropoda</taxon>
        <taxon>Crustacea</taxon>
        <taxon>Multicrustacea</taxon>
        <taxon>Malacostraca</taxon>
        <taxon>Eumalacostraca</taxon>
        <taxon>Peracarida</taxon>
        <taxon>Amphipoda</taxon>
        <taxon>Senticaudata</taxon>
        <taxon>Talitrida</taxon>
        <taxon>Talitroidea</taxon>
        <taxon>Hyalellidae</taxon>
        <taxon>Hyalella</taxon>
    </lineage>
</organism>
<sequence length="137" mass="15033">MYGCINDWLNNCKHAAEPCRNGGYTTKDCKCACPLGTTGANCENFIMSYNDALVKQISPDSTNITTPDAEVISPGYYTLGSTQDKNYTQVLRAPKCQRAVATFEDFRLKKRSSEGEFRCDANSLEIHADVSVSAGEI</sequence>